<accession>A0A3D2XAL9</accession>
<evidence type="ECO:0000313" key="1">
    <source>
        <dbReference type="EMBL" id="HCL03787.1"/>
    </source>
</evidence>
<proteinExistence type="predicted"/>
<dbReference type="AlphaFoldDB" id="A0A3D2XAL9"/>
<protein>
    <submittedName>
        <fullName evidence="1">Uncharacterized protein</fullName>
    </submittedName>
</protein>
<evidence type="ECO:0000313" key="2">
    <source>
        <dbReference type="Proteomes" id="UP000262969"/>
    </source>
</evidence>
<sequence>MEKVPLDEYGEGNCCPNCESMKVSVLYQFPLSVEKDLNTNREILRDLDGNKIIKPSNRMLANRYKVSQNDAQLWVYECRKCGWKSNPFVP</sequence>
<comment type="caution">
    <text evidence="1">The sequence shown here is derived from an EMBL/GenBank/DDBJ whole genome shotgun (WGS) entry which is preliminary data.</text>
</comment>
<name>A0A3D2XAL9_9FIRM</name>
<reference evidence="1 2" key="1">
    <citation type="journal article" date="2018" name="Nat. Biotechnol.">
        <title>A standardized bacterial taxonomy based on genome phylogeny substantially revises the tree of life.</title>
        <authorList>
            <person name="Parks D.H."/>
            <person name="Chuvochina M."/>
            <person name="Waite D.W."/>
            <person name="Rinke C."/>
            <person name="Skarshewski A."/>
            <person name="Chaumeil P.A."/>
            <person name="Hugenholtz P."/>
        </authorList>
    </citation>
    <scope>NUCLEOTIDE SEQUENCE [LARGE SCALE GENOMIC DNA]</scope>
    <source>
        <strain evidence="1">UBA11728</strain>
    </source>
</reference>
<dbReference type="Proteomes" id="UP000262969">
    <property type="component" value="Unassembled WGS sequence"/>
</dbReference>
<organism evidence="1 2">
    <name type="scientific">Lachnoclostridium phytofermentans</name>
    <dbReference type="NCBI Taxonomy" id="66219"/>
    <lineage>
        <taxon>Bacteria</taxon>
        <taxon>Bacillati</taxon>
        <taxon>Bacillota</taxon>
        <taxon>Clostridia</taxon>
        <taxon>Lachnospirales</taxon>
        <taxon>Lachnospiraceae</taxon>
    </lineage>
</organism>
<dbReference type="EMBL" id="DPVV01000516">
    <property type="protein sequence ID" value="HCL03787.1"/>
    <property type="molecule type" value="Genomic_DNA"/>
</dbReference>
<gene>
    <name evidence="1" type="ORF">DHW61_15510</name>
</gene>